<dbReference type="PROSITE" id="PS00018">
    <property type="entry name" value="EF_HAND_1"/>
    <property type="match status" value="1"/>
</dbReference>
<gene>
    <name evidence="3" type="ORF">SAMN04488060_2036</name>
</gene>
<dbReference type="InterPro" id="IPR018247">
    <property type="entry name" value="EF_Hand_1_Ca_BS"/>
</dbReference>
<proteinExistence type="predicted"/>
<dbReference type="EMBL" id="FOWZ01000003">
    <property type="protein sequence ID" value="SFP24253.1"/>
    <property type="molecule type" value="Genomic_DNA"/>
</dbReference>
<name>A0A1I5NR26_9SPHN</name>
<dbReference type="AlphaFoldDB" id="A0A1I5NR26"/>
<evidence type="ECO:0000259" key="2">
    <source>
        <dbReference type="PROSITE" id="PS50222"/>
    </source>
</evidence>
<protein>
    <recommendedName>
        <fullName evidence="2">EF-hand domain-containing protein</fullName>
    </recommendedName>
</protein>
<dbReference type="InterPro" id="IPR022061">
    <property type="entry name" value="DUF3617"/>
</dbReference>
<keyword evidence="4" id="KW-1185">Reference proteome</keyword>
<dbReference type="STRING" id="604088.SAMN04488060_2036"/>
<reference evidence="4" key="1">
    <citation type="submission" date="2016-10" db="EMBL/GenBank/DDBJ databases">
        <authorList>
            <person name="Varghese N."/>
            <person name="Submissions S."/>
        </authorList>
    </citation>
    <scope>NUCLEOTIDE SEQUENCE [LARGE SCALE GENOMIC DNA]</scope>
    <source>
        <strain evidence="4">CGMCC 1.7715</strain>
    </source>
</reference>
<feature type="signal peptide" evidence="1">
    <location>
        <begin position="1"/>
        <end position="23"/>
    </location>
</feature>
<feature type="chain" id="PRO_5011699551" description="EF-hand domain-containing protein" evidence="1">
    <location>
        <begin position="24"/>
        <end position="180"/>
    </location>
</feature>
<dbReference type="OrthoDB" id="7408764at2"/>
<dbReference type="InterPro" id="IPR002048">
    <property type="entry name" value="EF_hand_dom"/>
</dbReference>
<dbReference type="GO" id="GO:0005509">
    <property type="term" value="F:calcium ion binding"/>
    <property type="evidence" value="ECO:0007669"/>
    <property type="project" value="InterPro"/>
</dbReference>
<evidence type="ECO:0000313" key="3">
    <source>
        <dbReference type="EMBL" id="SFP24253.1"/>
    </source>
</evidence>
<dbReference type="Proteomes" id="UP000199331">
    <property type="component" value="Unassembled WGS sequence"/>
</dbReference>
<organism evidence="3 4">
    <name type="scientific">Qipengyuania nanhaisediminis</name>
    <dbReference type="NCBI Taxonomy" id="604088"/>
    <lineage>
        <taxon>Bacteria</taxon>
        <taxon>Pseudomonadati</taxon>
        <taxon>Pseudomonadota</taxon>
        <taxon>Alphaproteobacteria</taxon>
        <taxon>Sphingomonadales</taxon>
        <taxon>Erythrobacteraceae</taxon>
        <taxon>Qipengyuania</taxon>
    </lineage>
</organism>
<sequence>MRNTLTLAIATIALAACGSSSDADTDGDGTVSADEVEAAAAKVKPLEAGEYKMNLELVELVDPSMSESDVAKAKEFMGAMANAAPARCLTEEEASKGMIGIAEQMQNGDCTMDSLTSDADGMQAAMTCKAGEGEAKITIDSQSTGTASEMTMTAVEPVASSEETKRVTMKVGMTRTGDCT</sequence>
<evidence type="ECO:0000256" key="1">
    <source>
        <dbReference type="SAM" id="SignalP"/>
    </source>
</evidence>
<accession>A0A1I5NR26</accession>
<dbReference type="PROSITE" id="PS50222">
    <property type="entry name" value="EF_HAND_2"/>
    <property type="match status" value="1"/>
</dbReference>
<dbReference type="Pfam" id="PF12276">
    <property type="entry name" value="DUF3617"/>
    <property type="match status" value="1"/>
</dbReference>
<dbReference type="RefSeq" id="WP_090480977.1">
    <property type="nucleotide sequence ID" value="NZ_FOWZ01000003.1"/>
</dbReference>
<feature type="domain" description="EF-hand" evidence="2">
    <location>
        <begin position="24"/>
        <end position="46"/>
    </location>
</feature>
<keyword evidence="1" id="KW-0732">Signal</keyword>
<dbReference type="PROSITE" id="PS51257">
    <property type="entry name" value="PROKAR_LIPOPROTEIN"/>
    <property type="match status" value="1"/>
</dbReference>
<evidence type="ECO:0000313" key="4">
    <source>
        <dbReference type="Proteomes" id="UP000199331"/>
    </source>
</evidence>